<dbReference type="GO" id="GO:0016491">
    <property type="term" value="F:oxidoreductase activity"/>
    <property type="evidence" value="ECO:0007669"/>
    <property type="project" value="InterPro"/>
</dbReference>
<keyword evidence="4" id="KW-1185">Reference proteome</keyword>
<dbReference type="RefSeq" id="WP_109616649.1">
    <property type="nucleotide sequence ID" value="NZ_QGDO01000002.1"/>
</dbReference>
<evidence type="ECO:0000313" key="3">
    <source>
        <dbReference type="EMBL" id="PWJ42506.1"/>
    </source>
</evidence>
<protein>
    <submittedName>
        <fullName evidence="3">Thiol-disulfide isomerase/thioredoxin</fullName>
    </submittedName>
</protein>
<proteinExistence type="predicted"/>
<dbReference type="OrthoDB" id="9815205at2"/>
<dbReference type="GO" id="GO:0016853">
    <property type="term" value="F:isomerase activity"/>
    <property type="evidence" value="ECO:0007669"/>
    <property type="project" value="UniProtKB-KW"/>
</dbReference>
<dbReference type="Proteomes" id="UP000245535">
    <property type="component" value="Unassembled WGS sequence"/>
</dbReference>
<dbReference type="InterPro" id="IPR036249">
    <property type="entry name" value="Thioredoxin-like_sf"/>
</dbReference>
<dbReference type="AlphaFoldDB" id="A0A315ZA93"/>
<evidence type="ECO:0000313" key="4">
    <source>
        <dbReference type="Proteomes" id="UP000245535"/>
    </source>
</evidence>
<dbReference type="SUPFAM" id="SSF52833">
    <property type="entry name" value="Thioredoxin-like"/>
    <property type="match status" value="1"/>
</dbReference>
<dbReference type="GO" id="GO:0016209">
    <property type="term" value="F:antioxidant activity"/>
    <property type="evidence" value="ECO:0007669"/>
    <property type="project" value="InterPro"/>
</dbReference>
<keyword evidence="1" id="KW-0732">Signal</keyword>
<evidence type="ECO:0000259" key="2">
    <source>
        <dbReference type="PROSITE" id="PS51352"/>
    </source>
</evidence>
<feature type="domain" description="Thioredoxin" evidence="2">
    <location>
        <begin position="92"/>
        <end position="228"/>
    </location>
</feature>
<dbReference type="InterPro" id="IPR050553">
    <property type="entry name" value="Thioredoxin_ResA/DsbE_sf"/>
</dbReference>
<dbReference type="CDD" id="cd02966">
    <property type="entry name" value="TlpA_like_family"/>
    <property type="match status" value="1"/>
</dbReference>
<gene>
    <name evidence="3" type="ORF">BC781_10247</name>
</gene>
<dbReference type="EMBL" id="QGDO01000002">
    <property type="protein sequence ID" value="PWJ42506.1"/>
    <property type="molecule type" value="Genomic_DNA"/>
</dbReference>
<dbReference type="Pfam" id="PF00578">
    <property type="entry name" value="AhpC-TSA"/>
    <property type="match status" value="1"/>
</dbReference>
<dbReference type="Gene3D" id="3.40.30.10">
    <property type="entry name" value="Glutaredoxin"/>
    <property type="match status" value="1"/>
</dbReference>
<comment type="caution">
    <text evidence="3">The sequence shown here is derived from an EMBL/GenBank/DDBJ whole genome shotgun (WGS) entry which is preliminary data.</text>
</comment>
<dbReference type="InterPro" id="IPR013766">
    <property type="entry name" value="Thioredoxin_domain"/>
</dbReference>
<feature type="signal peptide" evidence="1">
    <location>
        <begin position="1"/>
        <end position="18"/>
    </location>
</feature>
<sequence length="235" mass="27240">MKLLFTITLSLLSSYVFSQTTLYKVPSSKELLKKEQLEFHRDEVEDRFGMRMNYKAVEEKVTGDTTILSLSYNFSGLWRLKDDFEVDYSQDNLIGQTIPFTSLKRLDGSELKLEDLKGKPTVMNFWFTSCAPCIQEMPALNRIKNQFKDQVNFIAVTHNSSKKVREFLKKREFNFDHVVDARKFITKGLFIDGMPEIIFLDKDGEIIAFKGGIHGEKAEKRMINEIQNLIDQATL</sequence>
<dbReference type="PANTHER" id="PTHR42852:SF13">
    <property type="entry name" value="PROTEIN DIPZ"/>
    <property type="match status" value="1"/>
</dbReference>
<dbReference type="PANTHER" id="PTHR42852">
    <property type="entry name" value="THIOL:DISULFIDE INTERCHANGE PROTEIN DSBE"/>
    <property type="match status" value="1"/>
</dbReference>
<reference evidence="3 4" key="1">
    <citation type="submission" date="2018-03" db="EMBL/GenBank/DDBJ databases">
        <title>Genomic Encyclopedia of Archaeal and Bacterial Type Strains, Phase II (KMG-II): from individual species to whole genera.</title>
        <authorList>
            <person name="Goeker M."/>
        </authorList>
    </citation>
    <scope>NUCLEOTIDE SEQUENCE [LARGE SCALE GENOMIC DNA]</scope>
    <source>
        <strain evidence="3 4">DSM 28229</strain>
    </source>
</reference>
<feature type="chain" id="PRO_5016428843" evidence="1">
    <location>
        <begin position="19"/>
        <end position="235"/>
    </location>
</feature>
<keyword evidence="3" id="KW-0413">Isomerase</keyword>
<accession>A0A315ZA93</accession>
<dbReference type="InterPro" id="IPR000866">
    <property type="entry name" value="AhpC/TSA"/>
</dbReference>
<organism evidence="3 4">
    <name type="scientific">Sediminitomix flava</name>
    <dbReference type="NCBI Taxonomy" id="379075"/>
    <lineage>
        <taxon>Bacteria</taxon>
        <taxon>Pseudomonadati</taxon>
        <taxon>Bacteroidota</taxon>
        <taxon>Cytophagia</taxon>
        <taxon>Cytophagales</taxon>
        <taxon>Flammeovirgaceae</taxon>
        <taxon>Sediminitomix</taxon>
    </lineage>
</organism>
<dbReference type="PROSITE" id="PS51352">
    <property type="entry name" value="THIOREDOXIN_2"/>
    <property type="match status" value="1"/>
</dbReference>
<name>A0A315ZA93_SEDFL</name>
<evidence type="ECO:0000256" key="1">
    <source>
        <dbReference type="SAM" id="SignalP"/>
    </source>
</evidence>